<sequence>MSENFYTEFFIASSSCKNDSIRCHRNICVNNLKDAFEFAKNTNCQVFQGWEMWIWHYKIINGEQVLENKYNLNDYITGMKNEKGKFIPISVIKRAKQEKEDHQFVDEDYNEVIYNFPENLLDVSNKQSDVLEVFCYAPTSLKQFKFKLNHGYMLEDSDKLYDYINNKYVENNNKSKR</sequence>
<proteinExistence type="predicted"/>
<evidence type="ECO:0000313" key="1">
    <source>
        <dbReference type="EMBL" id="AYV76762.1"/>
    </source>
</evidence>
<reference evidence="1" key="1">
    <citation type="submission" date="2018-10" db="EMBL/GenBank/DDBJ databases">
        <title>Hidden diversity of soil giant viruses.</title>
        <authorList>
            <person name="Schulz F."/>
            <person name="Alteio L."/>
            <person name="Goudeau D."/>
            <person name="Ryan E.M."/>
            <person name="Malmstrom R.R."/>
            <person name="Blanchard J."/>
            <person name="Woyke T."/>
        </authorList>
    </citation>
    <scope>NUCLEOTIDE SEQUENCE</scope>
    <source>
        <strain evidence="1">TEV1</strain>
    </source>
</reference>
<organism evidence="1">
    <name type="scientific">Terrestrivirus sp</name>
    <dbReference type="NCBI Taxonomy" id="2487775"/>
    <lineage>
        <taxon>Viruses</taxon>
        <taxon>Varidnaviria</taxon>
        <taxon>Bamfordvirae</taxon>
        <taxon>Nucleocytoviricota</taxon>
        <taxon>Megaviricetes</taxon>
        <taxon>Imitervirales</taxon>
        <taxon>Mimiviridae</taxon>
        <taxon>Klosneuvirinae</taxon>
    </lineage>
</organism>
<name>A0A3G4ZPD4_9VIRU</name>
<dbReference type="EMBL" id="MK071993">
    <property type="protein sequence ID" value="AYV76762.1"/>
    <property type="molecule type" value="Genomic_DNA"/>
</dbReference>
<accession>A0A3G4ZPD4</accession>
<protein>
    <submittedName>
        <fullName evidence="1">Uncharacterized protein</fullName>
    </submittedName>
</protein>
<gene>
    <name evidence="1" type="ORF">Terrestrivirus15_5</name>
</gene>